<dbReference type="Proteomes" id="UP001283341">
    <property type="component" value="Unassembled WGS sequence"/>
</dbReference>
<feature type="region of interest" description="Disordered" evidence="1">
    <location>
        <begin position="142"/>
        <end position="172"/>
    </location>
</feature>
<evidence type="ECO:0000256" key="1">
    <source>
        <dbReference type="SAM" id="MobiDB-lite"/>
    </source>
</evidence>
<name>A0AAE0LYS9_9PEZI</name>
<reference evidence="2" key="1">
    <citation type="journal article" date="2023" name="Mol. Phylogenet. Evol.">
        <title>Genome-scale phylogeny and comparative genomics of the fungal order Sordariales.</title>
        <authorList>
            <person name="Hensen N."/>
            <person name="Bonometti L."/>
            <person name="Westerberg I."/>
            <person name="Brannstrom I.O."/>
            <person name="Guillou S."/>
            <person name="Cros-Aarteil S."/>
            <person name="Calhoun S."/>
            <person name="Haridas S."/>
            <person name="Kuo A."/>
            <person name="Mondo S."/>
            <person name="Pangilinan J."/>
            <person name="Riley R."/>
            <person name="LaButti K."/>
            <person name="Andreopoulos B."/>
            <person name="Lipzen A."/>
            <person name="Chen C."/>
            <person name="Yan M."/>
            <person name="Daum C."/>
            <person name="Ng V."/>
            <person name="Clum A."/>
            <person name="Steindorff A."/>
            <person name="Ohm R.A."/>
            <person name="Martin F."/>
            <person name="Silar P."/>
            <person name="Natvig D.O."/>
            <person name="Lalanne C."/>
            <person name="Gautier V."/>
            <person name="Ament-Velasquez S.L."/>
            <person name="Kruys A."/>
            <person name="Hutchinson M.I."/>
            <person name="Powell A.J."/>
            <person name="Barry K."/>
            <person name="Miller A.N."/>
            <person name="Grigoriev I.V."/>
            <person name="Debuchy R."/>
            <person name="Gladieux P."/>
            <person name="Hiltunen Thoren M."/>
            <person name="Johannesson H."/>
        </authorList>
    </citation>
    <scope>NUCLEOTIDE SEQUENCE</scope>
    <source>
        <strain evidence="2">CBS 118394</strain>
    </source>
</reference>
<dbReference type="AlphaFoldDB" id="A0AAE0LYS9"/>
<reference evidence="2" key="2">
    <citation type="submission" date="2023-06" db="EMBL/GenBank/DDBJ databases">
        <authorList>
            <consortium name="Lawrence Berkeley National Laboratory"/>
            <person name="Haridas S."/>
            <person name="Hensen N."/>
            <person name="Bonometti L."/>
            <person name="Westerberg I."/>
            <person name="Brannstrom I.O."/>
            <person name="Guillou S."/>
            <person name="Cros-Aarteil S."/>
            <person name="Calhoun S."/>
            <person name="Kuo A."/>
            <person name="Mondo S."/>
            <person name="Pangilinan J."/>
            <person name="Riley R."/>
            <person name="Labutti K."/>
            <person name="Andreopoulos B."/>
            <person name="Lipzen A."/>
            <person name="Chen C."/>
            <person name="Yanf M."/>
            <person name="Daum C."/>
            <person name="Ng V."/>
            <person name="Clum A."/>
            <person name="Steindorff A."/>
            <person name="Ohm R."/>
            <person name="Martin F."/>
            <person name="Silar P."/>
            <person name="Natvig D."/>
            <person name="Lalanne C."/>
            <person name="Gautier V."/>
            <person name="Ament-Velasquez S.L."/>
            <person name="Kruys A."/>
            <person name="Hutchinson M.I."/>
            <person name="Powell A.J."/>
            <person name="Barry K."/>
            <person name="Miller A.N."/>
            <person name="Grigoriev I.V."/>
            <person name="Debuchy R."/>
            <person name="Gladieux P."/>
            <person name="Thoren M.H."/>
            <person name="Johannesson H."/>
        </authorList>
    </citation>
    <scope>NUCLEOTIDE SEQUENCE</scope>
    <source>
        <strain evidence="2">CBS 118394</strain>
    </source>
</reference>
<feature type="compositionally biased region" description="Polar residues" evidence="1">
    <location>
        <begin position="154"/>
        <end position="164"/>
    </location>
</feature>
<proteinExistence type="predicted"/>
<sequence length="172" mass="18980">MPSPSWAKFLASKPVKLPERSEFDQLLLVDTDASRAFRMVDPLKAGACLSADLPVITMDGKGFVSMYGLEDNGCAERRFYVWNCVAGKAVYNDLGQQISASLQPVIEARKKEGTWEVDTWTEWTEVDSDGSPDESIVICVDRSSRMDSEMDETWNPSQPASGSESDSRTKAG</sequence>
<evidence type="ECO:0000313" key="2">
    <source>
        <dbReference type="EMBL" id="KAK3311884.1"/>
    </source>
</evidence>
<comment type="caution">
    <text evidence="2">The sequence shown here is derived from an EMBL/GenBank/DDBJ whole genome shotgun (WGS) entry which is preliminary data.</text>
</comment>
<gene>
    <name evidence="2" type="ORF">B0H66DRAFT_101965</name>
</gene>
<keyword evidence="3" id="KW-1185">Reference proteome</keyword>
<evidence type="ECO:0000313" key="3">
    <source>
        <dbReference type="Proteomes" id="UP001283341"/>
    </source>
</evidence>
<protein>
    <submittedName>
        <fullName evidence="2">Uncharacterized protein</fullName>
    </submittedName>
</protein>
<accession>A0AAE0LYS9</accession>
<organism evidence="2 3">
    <name type="scientific">Apodospora peruviana</name>
    <dbReference type="NCBI Taxonomy" id="516989"/>
    <lineage>
        <taxon>Eukaryota</taxon>
        <taxon>Fungi</taxon>
        <taxon>Dikarya</taxon>
        <taxon>Ascomycota</taxon>
        <taxon>Pezizomycotina</taxon>
        <taxon>Sordariomycetes</taxon>
        <taxon>Sordariomycetidae</taxon>
        <taxon>Sordariales</taxon>
        <taxon>Lasiosphaeriaceae</taxon>
        <taxon>Apodospora</taxon>
    </lineage>
</organism>
<dbReference type="EMBL" id="JAUEDM010000011">
    <property type="protein sequence ID" value="KAK3311884.1"/>
    <property type="molecule type" value="Genomic_DNA"/>
</dbReference>